<dbReference type="InterPro" id="IPR009991">
    <property type="entry name" value="DCTN3"/>
</dbReference>
<dbReference type="SUPFAM" id="SSF52954">
    <property type="entry name" value="Class II aaRS ABD-related"/>
    <property type="match status" value="1"/>
</dbReference>
<protein>
    <recommendedName>
        <fullName evidence="13">Histidine--tRNA ligase, mitochondrial</fullName>
        <ecNumber evidence="3">6.1.1.21</ecNumber>
    </recommendedName>
    <alternativeName>
        <fullName evidence="10">Histidyl-tRNA synthetase</fullName>
    </alternativeName>
</protein>
<evidence type="ECO:0000256" key="2">
    <source>
        <dbReference type="ARBA" id="ARBA00008226"/>
    </source>
</evidence>
<dbReference type="GO" id="GO:0061640">
    <property type="term" value="P:cytoskeleton-dependent cytokinesis"/>
    <property type="evidence" value="ECO:0007669"/>
    <property type="project" value="InterPro"/>
</dbReference>
<dbReference type="HAMAP" id="MF_00127">
    <property type="entry name" value="His_tRNA_synth"/>
    <property type="match status" value="1"/>
</dbReference>
<dbReference type="GO" id="GO:0005869">
    <property type="term" value="C:dynactin complex"/>
    <property type="evidence" value="ECO:0007669"/>
    <property type="project" value="InterPro"/>
</dbReference>
<dbReference type="GO" id="GO:0005739">
    <property type="term" value="C:mitochondrion"/>
    <property type="evidence" value="ECO:0007669"/>
    <property type="project" value="TreeGrafter"/>
</dbReference>
<evidence type="ECO:0000256" key="3">
    <source>
        <dbReference type="ARBA" id="ARBA00012815"/>
    </source>
</evidence>
<dbReference type="Pfam" id="PF03129">
    <property type="entry name" value="HGTP_anticodon"/>
    <property type="match status" value="1"/>
</dbReference>
<organism evidence="17 18">
    <name type="scientific">Stachybotrys chartarum (strain CBS 109288 / IBT 7711)</name>
    <name type="common">Toxic black mold</name>
    <name type="synonym">Stilbospora chartarum</name>
    <dbReference type="NCBI Taxonomy" id="1280523"/>
    <lineage>
        <taxon>Eukaryota</taxon>
        <taxon>Fungi</taxon>
        <taxon>Dikarya</taxon>
        <taxon>Ascomycota</taxon>
        <taxon>Pezizomycotina</taxon>
        <taxon>Sordariomycetes</taxon>
        <taxon>Hypocreomycetidae</taxon>
        <taxon>Hypocreales</taxon>
        <taxon>Stachybotryaceae</taxon>
        <taxon>Stachybotrys</taxon>
    </lineage>
</organism>
<dbReference type="GO" id="GO:0032543">
    <property type="term" value="P:mitochondrial translation"/>
    <property type="evidence" value="ECO:0007669"/>
    <property type="project" value="TreeGrafter"/>
</dbReference>
<comment type="similarity">
    <text evidence="2">Belongs to the class-II aminoacyl-tRNA synthetase family.</text>
</comment>
<dbReference type="EC" id="6.1.1.21" evidence="3"/>
<dbReference type="GO" id="GO:0005524">
    <property type="term" value="F:ATP binding"/>
    <property type="evidence" value="ECO:0007669"/>
    <property type="project" value="UniProtKB-KW"/>
</dbReference>
<evidence type="ECO:0000256" key="9">
    <source>
        <dbReference type="ARBA" id="ARBA00023146"/>
    </source>
</evidence>
<feature type="coiled-coil region" evidence="14">
    <location>
        <begin position="719"/>
        <end position="746"/>
    </location>
</feature>
<evidence type="ECO:0000256" key="11">
    <source>
        <dbReference type="ARBA" id="ARBA00047639"/>
    </source>
</evidence>
<dbReference type="AlphaFoldDB" id="A0A084AK83"/>
<dbReference type="HOGENOM" id="CLU_021935_0_0_1"/>
<dbReference type="FunFam" id="3.30.930.10:FF:000021">
    <property type="entry name" value="Probable histidine--tRNA ligase, mitochondrial"/>
    <property type="match status" value="1"/>
</dbReference>
<dbReference type="NCBIfam" id="TIGR00442">
    <property type="entry name" value="hisS"/>
    <property type="match status" value="1"/>
</dbReference>
<dbReference type="EMBL" id="KL648688">
    <property type="protein sequence ID" value="KEY65712.1"/>
    <property type="molecule type" value="Genomic_DNA"/>
</dbReference>
<evidence type="ECO:0000256" key="15">
    <source>
        <dbReference type="SAM" id="MobiDB-lite"/>
    </source>
</evidence>
<dbReference type="FunFam" id="3.40.50.800:FF:000015">
    <property type="entry name" value="Histidyl-tRNA synthetase, mitochondrial"/>
    <property type="match status" value="1"/>
</dbReference>
<keyword evidence="8" id="KW-0648">Protein biosynthesis</keyword>
<comment type="subcellular location">
    <subcellularLocation>
        <location evidence="1">Cytoplasm</location>
    </subcellularLocation>
</comment>
<reference evidence="17 18" key="1">
    <citation type="journal article" date="2014" name="BMC Genomics">
        <title>Comparative genome sequencing reveals chemotype-specific gene clusters in the toxigenic black mold Stachybotrys.</title>
        <authorList>
            <person name="Semeiks J."/>
            <person name="Borek D."/>
            <person name="Otwinowski Z."/>
            <person name="Grishin N.V."/>
        </authorList>
    </citation>
    <scope>NUCLEOTIDE SEQUENCE [LARGE SCALE GENOMIC DNA]</scope>
    <source>
        <strain evidence="18">CBS 109288 / IBT 7711</strain>
    </source>
</reference>
<name>A0A084AK83_STACB</name>
<comment type="function">
    <text evidence="12">Catalyzes the aminoacylation of histidyl-tRNA in both the cytoplasm and the mitochondrion.</text>
</comment>
<dbReference type="InterPro" id="IPR041715">
    <property type="entry name" value="HisRS-like_core"/>
</dbReference>
<evidence type="ECO:0000256" key="1">
    <source>
        <dbReference type="ARBA" id="ARBA00004496"/>
    </source>
</evidence>
<dbReference type="GO" id="GO:0005829">
    <property type="term" value="C:cytosol"/>
    <property type="evidence" value="ECO:0007669"/>
    <property type="project" value="TreeGrafter"/>
</dbReference>
<dbReference type="GO" id="GO:0006427">
    <property type="term" value="P:histidyl-tRNA aminoacylation"/>
    <property type="evidence" value="ECO:0007669"/>
    <property type="project" value="InterPro"/>
</dbReference>
<dbReference type="InterPro" id="IPR004154">
    <property type="entry name" value="Anticodon-bd"/>
</dbReference>
<dbReference type="OrthoDB" id="1906957at2759"/>
<dbReference type="Proteomes" id="UP000028045">
    <property type="component" value="Unassembled WGS sequence"/>
</dbReference>
<evidence type="ECO:0000256" key="13">
    <source>
        <dbReference type="ARBA" id="ARBA00067413"/>
    </source>
</evidence>
<dbReference type="PANTHER" id="PTHR11476">
    <property type="entry name" value="HISTIDYL-TRNA SYNTHETASE"/>
    <property type="match status" value="1"/>
</dbReference>
<feature type="region of interest" description="Disordered" evidence="15">
    <location>
        <begin position="52"/>
        <end position="74"/>
    </location>
</feature>
<evidence type="ECO:0000256" key="12">
    <source>
        <dbReference type="ARBA" id="ARBA00058343"/>
    </source>
</evidence>
<dbReference type="InterPro" id="IPR036621">
    <property type="entry name" value="Anticodon-bd_dom_sf"/>
</dbReference>
<feature type="domain" description="Aminoacyl-transfer RNA synthetases class-II family profile" evidence="16">
    <location>
        <begin position="85"/>
        <end position="448"/>
    </location>
</feature>
<dbReference type="InterPro" id="IPR006195">
    <property type="entry name" value="aa-tRNA-synth_II"/>
</dbReference>
<evidence type="ECO:0000256" key="5">
    <source>
        <dbReference type="ARBA" id="ARBA00022598"/>
    </source>
</evidence>
<evidence type="ECO:0000256" key="14">
    <source>
        <dbReference type="SAM" id="Coils"/>
    </source>
</evidence>
<dbReference type="GO" id="GO:0004821">
    <property type="term" value="F:histidine-tRNA ligase activity"/>
    <property type="evidence" value="ECO:0007669"/>
    <property type="project" value="UniProtKB-EC"/>
</dbReference>
<dbReference type="GO" id="GO:0003723">
    <property type="term" value="F:RNA binding"/>
    <property type="evidence" value="ECO:0007669"/>
    <property type="project" value="TreeGrafter"/>
</dbReference>
<evidence type="ECO:0000256" key="8">
    <source>
        <dbReference type="ARBA" id="ARBA00022917"/>
    </source>
</evidence>
<proteinExistence type="inferred from homology"/>
<dbReference type="Pfam" id="PF07426">
    <property type="entry name" value="Dynactin_p22"/>
    <property type="match status" value="1"/>
</dbReference>
<keyword evidence="18" id="KW-1185">Reference proteome</keyword>
<accession>A0A084AK83</accession>
<gene>
    <name evidence="17" type="ORF">S7711_05543</name>
</gene>
<evidence type="ECO:0000313" key="17">
    <source>
        <dbReference type="EMBL" id="KEY65712.1"/>
    </source>
</evidence>
<keyword evidence="4" id="KW-0963">Cytoplasm</keyword>
<keyword evidence="14" id="KW-0175">Coiled coil</keyword>
<dbReference type="CDD" id="cd00773">
    <property type="entry name" value="HisRS-like_core"/>
    <property type="match status" value="1"/>
</dbReference>
<dbReference type="SUPFAM" id="SSF55681">
    <property type="entry name" value="Class II aaRS and biotin synthetases"/>
    <property type="match status" value="1"/>
</dbReference>
<evidence type="ECO:0000256" key="10">
    <source>
        <dbReference type="ARBA" id="ARBA00030619"/>
    </source>
</evidence>
<dbReference type="InterPro" id="IPR015807">
    <property type="entry name" value="His-tRNA-ligase"/>
</dbReference>
<sequence length="746" mass="82784">MPPTSLLPTTALRSFISNTPRHVLRTPPIHLIRQPSRTKSLCTSPPRCGLIHDLSPPPPFEDTEMESKEGKPQKKGAITLKTPKGTRDWIGADINLRDDIFAKVSKVFKCHGGTPLDTPVFELNEILTNKYGEDSKLIYELQDQGGELCSLRYDLTVPLARYLAQSSTLNMKRYQIAKVYRRDNPSIARGRLREFFQCDFDTVGEYDTMIPDSEILCIAVEVFESLGLGADITIKLNHRKILDGLFTVAGVPDDKIRPISSAVDKLDKAPWAEVKKEMVEEKGLTEDVADKIGEYVKHSGGAELIEFLKKDEAAMANEKVKAGLEEMDMLFQYLAAYDITNKVSFDLSLARGLDYYTGLIYEVVTKLPPDAGKRDEESRIGSIAAGGRYDNLVGMFGKRQIPCVGISFGVDRIFTILKTRQDKEKQATRKTDVYVMAFGGKTFDGLLPARMEVARLLWKAGIRAEFSAKVKPKLPQQFKAAESNDVPLAVILGEGEVAEGKLRLKVLGLKDATGEDKDGRLLGKEELVAEINLSRATKDRSTIMDNSLDDTSLSTLSLLESRVRRIEHILYGQAAAPSLARDASAVNKIGGLEKRFSLLLSNIRVYSELLKIYKANSDIFHSPHPSEPPSQLSPEAIQSIVLASASSYPATLSALTAIKDSPVPDLSESTSLIALSQRMRAVEATQLAQAAEMAELRRRSEAVVRSWYEGGVLRTSQVLADVEGRMERVERRVRRAEHAREEEQDI</sequence>
<dbReference type="Pfam" id="PF13393">
    <property type="entry name" value="tRNA-synt_His"/>
    <property type="match status" value="1"/>
</dbReference>
<dbReference type="Gene3D" id="3.40.50.800">
    <property type="entry name" value="Anticodon-binding domain"/>
    <property type="match status" value="1"/>
</dbReference>
<evidence type="ECO:0000256" key="7">
    <source>
        <dbReference type="ARBA" id="ARBA00022840"/>
    </source>
</evidence>
<evidence type="ECO:0000256" key="6">
    <source>
        <dbReference type="ARBA" id="ARBA00022741"/>
    </source>
</evidence>
<keyword evidence="7" id="KW-0067">ATP-binding</keyword>
<dbReference type="PANTHER" id="PTHR11476:SF7">
    <property type="entry name" value="HISTIDINE--TRNA LIGASE"/>
    <property type="match status" value="1"/>
</dbReference>
<dbReference type="InterPro" id="IPR045864">
    <property type="entry name" value="aa-tRNA-synth_II/BPL/LPL"/>
</dbReference>
<dbReference type="PROSITE" id="PS50862">
    <property type="entry name" value="AA_TRNA_LIGASE_II"/>
    <property type="match status" value="1"/>
</dbReference>
<keyword evidence="6" id="KW-0547">Nucleotide-binding</keyword>
<comment type="catalytic activity">
    <reaction evidence="11">
        <text>tRNA(His) + L-histidine + ATP = L-histidyl-tRNA(His) + AMP + diphosphate + H(+)</text>
        <dbReference type="Rhea" id="RHEA:17313"/>
        <dbReference type="Rhea" id="RHEA-COMP:9665"/>
        <dbReference type="Rhea" id="RHEA-COMP:9689"/>
        <dbReference type="ChEBI" id="CHEBI:15378"/>
        <dbReference type="ChEBI" id="CHEBI:30616"/>
        <dbReference type="ChEBI" id="CHEBI:33019"/>
        <dbReference type="ChEBI" id="CHEBI:57595"/>
        <dbReference type="ChEBI" id="CHEBI:78442"/>
        <dbReference type="ChEBI" id="CHEBI:78527"/>
        <dbReference type="ChEBI" id="CHEBI:456215"/>
        <dbReference type="EC" id="6.1.1.21"/>
    </reaction>
</comment>
<dbReference type="Gene3D" id="3.30.930.10">
    <property type="entry name" value="Bira Bifunctional Protein, Domain 2"/>
    <property type="match status" value="1"/>
</dbReference>
<keyword evidence="5" id="KW-0436">Ligase</keyword>
<evidence type="ECO:0000313" key="18">
    <source>
        <dbReference type="Proteomes" id="UP000028045"/>
    </source>
</evidence>
<keyword evidence="9" id="KW-0030">Aminoacyl-tRNA synthetase</keyword>
<evidence type="ECO:0000259" key="16">
    <source>
        <dbReference type="PROSITE" id="PS50862"/>
    </source>
</evidence>
<evidence type="ECO:0000256" key="4">
    <source>
        <dbReference type="ARBA" id="ARBA00022490"/>
    </source>
</evidence>